<dbReference type="EMBL" id="CP015118">
    <property type="protein sequence ID" value="ARN22062.1"/>
    <property type="molecule type" value="Genomic_DNA"/>
</dbReference>
<dbReference type="KEGG" id="rgu:A4W93_20365"/>
<evidence type="ECO:0000313" key="2">
    <source>
        <dbReference type="Proteomes" id="UP000193427"/>
    </source>
</evidence>
<proteinExistence type="predicted"/>
<keyword evidence="2" id="KW-1185">Reference proteome</keyword>
<dbReference type="AlphaFoldDB" id="A0A1W6LCT2"/>
<dbReference type="PANTHER" id="PTHR13610:SF9">
    <property type="entry name" value="FI06469P"/>
    <property type="match status" value="1"/>
</dbReference>
<sequence length="248" mass="27005">MIWPLPALLTWAATWVLYLGLHQVAGAPAWVALLLAAALGACCALFGSTRWRSVFIALGFPLSLLASGLAAGVPAWAWLFPLAAVFALYPVHAWRDAPVFPTPRGALQGLAALAPLPVGARVMDAGCGLGDGLRELHAAYPDARLDGLEWSWPLTLLCALRCRLQGVPARVRRADIWRADWSTHDLVYLFQRPESMPRAIEKAAAELRPGAWLASLEFEAPGLTPTATFRCPDGRPVWLYRAPWRRAA</sequence>
<organism evidence="1 2">
    <name type="scientific">Piscinibacter gummiphilus</name>
    <dbReference type="NCBI Taxonomy" id="946333"/>
    <lineage>
        <taxon>Bacteria</taxon>
        <taxon>Pseudomonadati</taxon>
        <taxon>Pseudomonadota</taxon>
        <taxon>Betaproteobacteria</taxon>
        <taxon>Burkholderiales</taxon>
        <taxon>Sphaerotilaceae</taxon>
        <taxon>Piscinibacter</taxon>
    </lineage>
</organism>
<dbReference type="SUPFAM" id="SSF53335">
    <property type="entry name" value="S-adenosyl-L-methionine-dependent methyltransferases"/>
    <property type="match status" value="1"/>
</dbReference>
<dbReference type="GO" id="GO:0016279">
    <property type="term" value="F:protein-lysine N-methyltransferase activity"/>
    <property type="evidence" value="ECO:0007669"/>
    <property type="project" value="InterPro"/>
</dbReference>
<evidence type="ECO:0000313" key="1">
    <source>
        <dbReference type="EMBL" id="ARN22062.1"/>
    </source>
</evidence>
<keyword evidence="1" id="KW-0489">Methyltransferase</keyword>
<dbReference type="InterPro" id="IPR029063">
    <property type="entry name" value="SAM-dependent_MTases_sf"/>
</dbReference>
<protein>
    <submittedName>
        <fullName evidence="1">Methyltransferase type 12</fullName>
    </submittedName>
</protein>
<dbReference type="PANTHER" id="PTHR13610">
    <property type="entry name" value="METHYLTRANSFERASE DOMAIN-CONTAINING PROTEIN"/>
    <property type="match status" value="1"/>
</dbReference>
<accession>A0A1W6LCT2</accession>
<dbReference type="CDD" id="cd02440">
    <property type="entry name" value="AdoMet_MTases"/>
    <property type="match status" value="1"/>
</dbReference>
<name>A0A1W6LCT2_9BURK</name>
<gene>
    <name evidence="1" type="ORF">A4W93_20365</name>
</gene>
<dbReference type="Proteomes" id="UP000193427">
    <property type="component" value="Chromosome"/>
</dbReference>
<keyword evidence="1" id="KW-0808">Transferase</keyword>
<reference evidence="1 2" key="1">
    <citation type="submission" date="2016-04" db="EMBL/GenBank/DDBJ databases">
        <title>Complete genome sequence of natural rubber-degrading, novel Gram-negative bacterium, Rhizobacter gummiphilus strain NS21.</title>
        <authorList>
            <person name="Tabata M."/>
            <person name="Kasai D."/>
            <person name="Fukuda M."/>
        </authorList>
    </citation>
    <scope>NUCLEOTIDE SEQUENCE [LARGE SCALE GENOMIC DNA]</scope>
    <source>
        <strain evidence="1 2">NS21</strain>
    </source>
</reference>
<dbReference type="InterPro" id="IPR026170">
    <property type="entry name" value="FAM173A/B"/>
</dbReference>
<dbReference type="STRING" id="946333.A4W93_20365"/>
<dbReference type="OrthoDB" id="5611641at2"/>
<dbReference type="Gene3D" id="3.40.50.150">
    <property type="entry name" value="Vaccinia Virus protein VP39"/>
    <property type="match status" value="1"/>
</dbReference>
<dbReference type="GO" id="GO:0032259">
    <property type="term" value="P:methylation"/>
    <property type="evidence" value="ECO:0007669"/>
    <property type="project" value="UniProtKB-KW"/>
</dbReference>
<dbReference type="RefSeq" id="WP_085752360.1">
    <property type="nucleotide sequence ID" value="NZ_BSPR01000006.1"/>
</dbReference>